<sequence>MCEHDKLHIRNPTVNWTPTAYYATLGIHHHHLPSQFVKQNFHGSGPHFSVGSSSSGGSAVRSLVLSQGT</sequence>
<evidence type="ECO:0000256" key="1">
    <source>
        <dbReference type="SAM" id="MobiDB-lite"/>
    </source>
</evidence>
<dbReference type="AlphaFoldDB" id="A0AAV4NL03"/>
<dbReference type="Proteomes" id="UP001054945">
    <property type="component" value="Unassembled WGS sequence"/>
</dbReference>
<dbReference type="EMBL" id="BPLR01003424">
    <property type="protein sequence ID" value="GIX84401.1"/>
    <property type="molecule type" value="Genomic_DNA"/>
</dbReference>
<accession>A0AAV4NL03</accession>
<name>A0AAV4NL03_CAEEX</name>
<reference evidence="2 3" key="1">
    <citation type="submission" date="2021-06" db="EMBL/GenBank/DDBJ databases">
        <title>Caerostris extrusa draft genome.</title>
        <authorList>
            <person name="Kono N."/>
            <person name="Arakawa K."/>
        </authorList>
    </citation>
    <scope>NUCLEOTIDE SEQUENCE [LARGE SCALE GENOMIC DNA]</scope>
</reference>
<comment type="caution">
    <text evidence="2">The sequence shown here is derived from an EMBL/GenBank/DDBJ whole genome shotgun (WGS) entry which is preliminary data.</text>
</comment>
<protein>
    <submittedName>
        <fullName evidence="2">Uncharacterized protein</fullName>
    </submittedName>
</protein>
<evidence type="ECO:0000313" key="3">
    <source>
        <dbReference type="Proteomes" id="UP001054945"/>
    </source>
</evidence>
<proteinExistence type="predicted"/>
<organism evidence="2 3">
    <name type="scientific">Caerostris extrusa</name>
    <name type="common">Bark spider</name>
    <name type="synonym">Caerostris bankana</name>
    <dbReference type="NCBI Taxonomy" id="172846"/>
    <lineage>
        <taxon>Eukaryota</taxon>
        <taxon>Metazoa</taxon>
        <taxon>Ecdysozoa</taxon>
        <taxon>Arthropoda</taxon>
        <taxon>Chelicerata</taxon>
        <taxon>Arachnida</taxon>
        <taxon>Araneae</taxon>
        <taxon>Araneomorphae</taxon>
        <taxon>Entelegynae</taxon>
        <taxon>Araneoidea</taxon>
        <taxon>Araneidae</taxon>
        <taxon>Caerostris</taxon>
    </lineage>
</organism>
<keyword evidence="3" id="KW-1185">Reference proteome</keyword>
<feature type="region of interest" description="Disordered" evidence="1">
    <location>
        <begin position="47"/>
        <end position="69"/>
    </location>
</feature>
<evidence type="ECO:0000313" key="2">
    <source>
        <dbReference type="EMBL" id="GIX84401.1"/>
    </source>
</evidence>
<gene>
    <name evidence="2" type="ORF">CEXT_339601</name>
</gene>